<dbReference type="Proteomes" id="UP001612915">
    <property type="component" value="Unassembled WGS sequence"/>
</dbReference>
<dbReference type="PANTHER" id="PTHR23542">
    <property type="match status" value="1"/>
</dbReference>
<gene>
    <name evidence="8" type="ORF">ACIB24_20165</name>
</gene>
<protein>
    <submittedName>
        <fullName evidence="8">MFS transporter</fullName>
    </submittedName>
</protein>
<keyword evidence="9" id="KW-1185">Reference proteome</keyword>
<evidence type="ECO:0000259" key="7">
    <source>
        <dbReference type="PROSITE" id="PS50850"/>
    </source>
</evidence>
<evidence type="ECO:0000256" key="6">
    <source>
        <dbReference type="SAM" id="Phobius"/>
    </source>
</evidence>
<evidence type="ECO:0000256" key="1">
    <source>
        <dbReference type="ARBA" id="ARBA00004651"/>
    </source>
</evidence>
<feature type="transmembrane region" description="Helical" evidence="6">
    <location>
        <begin position="286"/>
        <end position="302"/>
    </location>
</feature>
<dbReference type="PROSITE" id="PS50850">
    <property type="entry name" value="MFS"/>
    <property type="match status" value="1"/>
</dbReference>
<reference evidence="8 9" key="1">
    <citation type="submission" date="2024-10" db="EMBL/GenBank/DDBJ databases">
        <title>The Natural Products Discovery Center: Release of the First 8490 Sequenced Strains for Exploring Actinobacteria Biosynthetic Diversity.</title>
        <authorList>
            <person name="Kalkreuter E."/>
            <person name="Kautsar S.A."/>
            <person name="Yang D."/>
            <person name="Bader C.D."/>
            <person name="Teijaro C.N."/>
            <person name="Fluegel L."/>
            <person name="Davis C.M."/>
            <person name="Simpson J.R."/>
            <person name="Lauterbach L."/>
            <person name="Steele A.D."/>
            <person name="Gui C."/>
            <person name="Meng S."/>
            <person name="Li G."/>
            <person name="Viehrig K."/>
            <person name="Ye F."/>
            <person name="Su P."/>
            <person name="Kiefer A.F."/>
            <person name="Nichols A."/>
            <person name="Cepeda A.J."/>
            <person name="Yan W."/>
            <person name="Fan B."/>
            <person name="Jiang Y."/>
            <person name="Adhikari A."/>
            <person name="Zheng C.-J."/>
            <person name="Schuster L."/>
            <person name="Cowan T.M."/>
            <person name="Smanski M.J."/>
            <person name="Chevrette M.G."/>
            <person name="De Carvalho L.P.S."/>
            <person name="Shen B."/>
        </authorList>
    </citation>
    <scope>NUCLEOTIDE SEQUENCE [LARGE SCALE GENOMIC DNA]</scope>
    <source>
        <strain evidence="8 9">NPDC049639</strain>
    </source>
</reference>
<feature type="transmembrane region" description="Helical" evidence="6">
    <location>
        <begin position="374"/>
        <end position="395"/>
    </location>
</feature>
<evidence type="ECO:0000256" key="4">
    <source>
        <dbReference type="ARBA" id="ARBA00023136"/>
    </source>
</evidence>
<feature type="transmembrane region" description="Helical" evidence="6">
    <location>
        <begin position="58"/>
        <end position="75"/>
    </location>
</feature>
<comment type="caution">
    <text evidence="8">The sequence shown here is derived from an EMBL/GenBank/DDBJ whole genome shotgun (WGS) entry which is preliminary data.</text>
</comment>
<feature type="transmembrane region" description="Helical" evidence="6">
    <location>
        <begin position="221"/>
        <end position="240"/>
    </location>
</feature>
<evidence type="ECO:0000256" key="5">
    <source>
        <dbReference type="SAM" id="MobiDB-lite"/>
    </source>
</evidence>
<proteinExistence type="predicted"/>
<keyword evidence="2 6" id="KW-0812">Transmembrane</keyword>
<keyword evidence="4 6" id="KW-0472">Membrane</keyword>
<dbReference type="InterPro" id="IPR011701">
    <property type="entry name" value="MFS"/>
</dbReference>
<feature type="transmembrane region" description="Helical" evidence="6">
    <location>
        <begin position="28"/>
        <end position="52"/>
    </location>
</feature>
<evidence type="ECO:0000313" key="9">
    <source>
        <dbReference type="Proteomes" id="UP001612915"/>
    </source>
</evidence>
<dbReference type="Gene3D" id="1.20.1250.20">
    <property type="entry name" value="MFS general substrate transporter like domains"/>
    <property type="match status" value="2"/>
</dbReference>
<feature type="transmembrane region" description="Helical" evidence="6">
    <location>
        <begin position="347"/>
        <end position="368"/>
    </location>
</feature>
<name>A0ABW8ASL7_9ACTN</name>
<feature type="transmembrane region" description="Helical" evidence="6">
    <location>
        <begin position="87"/>
        <end position="106"/>
    </location>
</feature>
<feature type="region of interest" description="Disordered" evidence="5">
    <location>
        <begin position="403"/>
        <end position="423"/>
    </location>
</feature>
<feature type="domain" description="Major facilitator superfamily (MFS) profile" evidence="7">
    <location>
        <begin position="179"/>
        <end position="423"/>
    </location>
</feature>
<dbReference type="InterPro" id="IPR036259">
    <property type="entry name" value="MFS_trans_sf"/>
</dbReference>
<feature type="transmembrane region" description="Helical" evidence="6">
    <location>
        <begin position="260"/>
        <end position="279"/>
    </location>
</feature>
<feature type="transmembrane region" description="Helical" evidence="6">
    <location>
        <begin position="112"/>
        <end position="132"/>
    </location>
</feature>
<dbReference type="RefSeq" id="WP_398283978.1">
    <property type="nucleotide sequence ID" value="NZ_JBITLV010000007.1"/>
</dbReference>
<dbReference type="Pfam" id="PF07690">
    <property type="entry name" value="MFS_1"/>
    <property type="match status" value="1"/>
</dbReference>
<comment type="subcellular location">
    <subcellularLocation>
        <location evidence="1">Cell membrane</location>
        <topology evidence="1">Multi-pass membrane protein</topology>
    </subcellularLocation>
</comment>
<evidence type="ECO:0000256" key="2">
    <source>
        <dbReference type="ARBA" id="ARBA00022692"/>
    </source>
</evidence>
<dbReference type="InterPro" id="IPR020846">
    <property type="entry name" value="MFS_dom"/>
</dbReference>
<dbReference type="EMBL" id="JBITLV010000007">
    <property type="protein sequence ID" value="MFI7589385.1"/>
    <property type="molecule type" value="Genomic_DNA"/>
</dbReference>
<sequence>MSGSTPSTTTPETHVYRQILAIPSVRRLLVFSLFARMPHAASGIVLTLFVVLGLDRGYGAAGAVGALWTVGVALGSPWRGRLLDRIGLRRTVLPSLVVEGFVWAAIPFLDYAWLLPVALVGGLFQVPTFTVVRQALGAQLPRRLHTGGFTVDSLATEVSFMIAPAAAVVLATAWSVRGSLVVVGVLTVVSGVGLLVLNPPLTSAPDPVEAVVRDRGRLRQVFAPGMVTVLLASVAALIVLSGTEVAIVAHLREESGDARMSWLVFVVWSLTSIVGGLVLGALRRPVPLYVLLLALGLATAPVGLVPGLWWLVLAMAPAGFFCAPTLSAATSEVNRLAPESVRGEAMGWYGTAATVGVAVGAPLAGFVIDRAGAWSGFALIGTLGALVAGVGLVLISWGDDRPGPTGSGAQSGVSPTRRRAASV</sequence>
<dbReference type="SUPFAM" id="SSF103473">
    <property type="entry name" value="MFS general substrate transporter"/>
    <property type="match status" value="1"/>
</dbReference>
<dbReference type="PANTHER" id="PTHR23542:SF1">
    <property type="entry name" value="MAJOR FACILITATOR SUPERFAMILY (MFS) PROFILE DOMAIN-CONTAINING PROTEIN"/>
    <property type="match status" value="1"/>
</dbReference>
<evidence type="ECO:0000313" key="8">
    <source>
        <dbReference type="EMBL" id="MFI7589385.1"/>
    </source>
</evidence>
<feature type="transmembrane region" description="Helical" evidence="6">
    <location>
        <begin position="180"/>
        <end position="201"/>
    </location>
</feature>
<accession>A0ABW8ASL7</accession>
<feature type="transmembrane region" description="Helical" evidence="6">
    <location>
        <begin position="153"/>
        <end position="174"/>
    </location>
</feature>
<keyword evidence="3 6" id="KW-1133">Transmembrane helix</keyword>
<organism evidence="8 9">
    <name type="scientific">Spongisporangium articulatum</name>
    <dbReference type="NCBI Taxonomy" id="3362603"/>
    <lineage>
        <taxon>Bacteria</taxon>
        <taxon>Bacillati</taxon>
        <taxon>Actinomycetota</taxon>
        <taxon>Actinomycetes</taxon>
        <taxon>Kineosporiales</taxon>
        <taxon>Kineosporiaceae</taxon>
        <taxon>Spongisporangium</taxon>
    </lineage>
</organism>
<evidence type="ECO:0000256" key="3">
    <source>
        <dbReference type="ARBA" id="ARBA00022989"/>
    </source>
</evidence>